<dbReference type="InterPro" id="IPR011990">
    <property type="entry name" value="TPR-like_helical_dom_sf"/>
</dbReference>
<dbReference type="OrthoDB" id="2987756at2"/>
<sequence length="229" mass="26148">MNQIVMEELKREAEAAVKHRLPRDTFLDFAHPNNRLLVGVTCLRAGLPDLAYKLFQSIAEEGPNENPNQHFAYVRSLVEMAELDAEAQRFNQAAEKMKEALAQYPETMGYMMSRVHLEVYLAYYLYQAGQKQEAVEKIAGIAGREREKFATMPQHDAVALVGPGLCYALHQWALFYAMEENWEQAAQKAAEMVPFAERVDESGLKEAKQLLERGRAEDAFRRTIDSINY</sequence>
<organism evidence="1 2">
    <name type="scientific">Thermoactinomyces daqus</name>
    <dbReference type="NCBI Taxonomy" id="1329516"/>
    <lineage>
        <taxon>Bacteria</taxon>
        <taxon>Bacillati</taxon>
        <taxon>Bacillota</taxon>
        <taxon>Bacilli</taxon>
        <taxon>Bacillales</taxon>
        <taxon>Thermoactinomycetaceae</taxon>
        <taxon>Thermoactinomyces</taxon>
    </lineage>
</organism>
<dbReference type="Gene3D" id="1.25.40.10">
    <property type="entry name" value="Tetratricopeptide repeat domain"/>
    <property type="match status" value="1"/>
</dbReference>
<reference evidence="1 2" key="1">
    <citation type="submission" date="2020-07" db="EMBL/GenBank/DDBJ databases">
        <authorList>
            <person name="Feng H."/>
        </authorList>
    </citation>
    <scope>NUCLEOTIDE SEQUENCE [LARGE SCALE GENOMIC DNA]</scope>
    <source>
        <strain evidence="2">s-11</strain>
    </source>
</reference>
<dbReference type="SUPFAM" id="SSF48452">
    <property type="entry name" value="TPR-like"/>
    <property type="match status" value="1"/>
</dbReference>
<dbReference type="Proteomes" id="UP000530514">
    <property type="component" value="Unassembled WGS sequence"/>
</dbReference>
<comment type="caution">
    <text evidence="1">The sequence shown here is derived from an EMBL/GenBank/DDBJ whole genome shotgun (WGS) entry which is preliminary data.</text>
</comment>
<dbReference type="EMBL" id="JACEIP010000041">
    <property type="protein sequence ID" value="MBA4544466.1"/>
    <property type="molecule type" value="Genomic_DNA"/>
</dbReference>
<gene>
    <name evidence="1" type="ORF">H1164_16655</name>
</gene>
<evidence type="ECO:0000313" key="1">
    <source>
        <dbReference type="EMBL" id="MBA4544466.1"/>
    </source>
</evidence>
<dbReference type="RefSeq" id="WP_033099561.1">
    <property type="nucleotide sequence ID" value="NZ_JACEIP010000041.1"/>
</dbReference>
<proteinExistence type="predicted"/>
<evidence type="ECO:0008006" key="3">
    <source>
        <dbReference type="Google" id="ProtNLM"/>
    </source>
</evidence>
<keyword evidence="2" id="KW-1185">Reference proteome</keyword>
<name>A0A7W1XD82_9BACL</name>
<protein>
    <recommendedName>
        <fullName evidence="3">Tetratricopeptide repeat protein</fullName>
    </recommendedName>
</protein>
<evidence type="ECO:0000313" key="2">
    <source>
        <dbReference type="Proteomes" id="UP000530514"/>
    </source>
</evidence>
<accession>A0A7W1XD82</accession>
<dbReference type="AlphaFoldDB" id="A0A7W1XD82"/>